<proteinExistence type="predicted"/>
<dbReference type="InterPro" id="IPR016980">
    <property type="entry name" value="S-AdoMet-dep_MeTrfase_Alr7345"/>
</dbReference>
<name>A0A845ADX7_9SPHN</name>
<dbReference type="CDD" id="cd02440">
    <property type="entry name" value="AdoMet_MTases"/>
    <property type="match status" value="1"/>
</dbReference>
<dbReference type="Gene3D" id="3.40.50.150">
    <property type="entry name" value="Vaccinia Virus protein VP39"/>
    <property type="match status" value="1"/>
</dbReference>
<dbReference type="Proteomes" id="UP000439780">
    <property type="component" value="Unassembled WGS sequence"/>
</dbReference>
<dbReference type="PROSITE" id="PS51257">
    <property type="entry name" value="PROKAR_LIPOPROTEIN"/>
    <property type="match status" value="1"/>
</dbReference>
<reference evidence="2 3" key="1">
    <citation type="submission" date="2019-12" db="EMBL/GenBank/DDBJ databases">
        <title>Genomic-based taxomic classification of the family Erythrobacteraceae.</title>
        <authorList>
            <person name="Xu L."/>
        </authorList>
    </citation>
    <scope>NUCLEOTIDE SEQUENCE [LARGE SCALE GENOMIC DNA]</scope>
    <source>
        <strain evidence="2 3">KEMB 9005-328</strain>
    </source>
</reference>
<organism evidence="2 3">
    <name type="scientific">Qipengyuania algicida</name>
    <dbReference type="NCBI Taxonomy" id="1836209"/>
    <lineage>
        <taxon>Bacteria</taxon>
        <taxon>Pseudomonadati</taxon>
        <taxon>Pseudomonadota</taxon>
        <taxon>Alphaproteobacteria</taxon>
        <taxon>Sphingomonadales</taxon>
        <taxon>Erythrobacteraceae</taxon>
        <taxon>Qipengyuania</taxon>
    </lineage>
</organism>
<evidence type="ECO:0000313" key="3">
    <source>
        <dbReference type="Proteomes" id="UP000439780"/>
    </source>
</evidence>
<dbReference type="SUPFAM" id="SSF53335">
    <property type="entry name" value="S-adenosyl-L-methionine-dependent methyltransferases"/>
    <property type="match status" value="1"/>
</dbReference>
<keyword evidence="3" id="KW-1185">Reference proteome</keyword>
<dbReference type="PIRSF" id="PIRSF031679">
    <property type="entry name" value="Mtase_Alr7345_prd"/>
    <property type="match status" value="1"/>
</dbReference>
<comment type="caution">
    <text evidence="2">The sequence shown here is derived from an EMBL/GenBank/DDBJ whole genome shotgun (WGS) entry which is preliminary data.</text>
</comment>
<dbReference type="AlphaFoldDB" id="A0A845ADX7"/>
<keyword evidence="2" id="KW-0808">Transferase</keyword>
<dbReference type="OrthoDB" id="9342567at2"/>
<dbReference type="InterPro" id="IPR029063">
    <property type="entry name" value="SAM-dependent_MTases_sf"/>
</dbReference>
<dbReference type="EMBL" id="WTYA01000005">
    <property type="protein sequence ID" value="MXP28692.1"/>
    <property type="molecule type" value="Genomic_DNA"/>
</dbReference>
<dbReference type="Pfam" id="PF01135">
    <property type="entry name" value="PCMT"/>
    <property type="match status" value="1"/>
</dbReference>
<gene>
    <name evidence="2" type="ORF">GRI58_07645</name>
</gene>
<feature type="signal peptide" evidence="1">
    <location>
        <begin position="1"/>
        <end position="22"/>
    </location>
</feature>
<protein>
    <submittedName>
        <fullName evidence="2">Methyltransferase</fullName>
    </submittedName>
</protein>
<dbReference type="RefSeq" id="WP_160752990.1">
    <property type="nucleotide sequence ID" value="NZ_WTYA01000005.1"/>
</dbReference>
<accession>A0A845ADX7</accession>
<keyword evidence="2" id="KW-0489">Methyltransferase</keyword>
<keyword evidence="1" id="KW-0732">Signal</keyword>
<evidence type="ECO:0000256" key="1">
    <source>
        <dbReference type="SAM" id="SignalP"/>
    </source>
</evidence>
<evidence type="ECO:0000313" key="2">
    <source>
        <dbReference type="EMBL" id="MXP28692.1"/>
    </source>
</evidence>
<dbReference type="GO" id="GO:0032259">
    <property type="term" value="P:methylation"/>
    <property type="evidence" value="ECO:0007669"/>
    <property type="project" value="UniProtKB-KW"/>
</dbReference>
<feature type="chain" id="PRO_5032962416" evidence="1">
    <location>
        <begin position="23"/>
        <end position="264"/>
    </location>
</feature>
<sequence>MTRRASLILAPFALGCAVALTAASPPASKPHAAKTASVYAAAVAAPDRPADARKLDGQRKPAQVLAWLGLKPAMSAADLMTGRGYWAEIMAHVVGPTGSVTAFEPQQFMKNDKVRLTLEDMQARVPVVTLTSYPYQGFTPAPDQFNFAIMNLNYHDLYWKSDKYDVPVSDPRAFVRALYKAMKPGGVVGIIDHVGPKGDTRAIVDKLHRIAPSVVRADFESAGFRFVGSNDMLANQQDDHTKPVFDPAIRGKTDRFILKFMKPS</sequence>
<dbReference type="GO" id="GO:0008168">
    <property type="term" value="F:methyltransferase activity"/>
    <property type="evidence" value="ECO:0007669"/>
    <property type="project" value="UniProtKB-KW"/>
</dbReference>